<dbReference type="InterPro" id="IPR056750">
    <property type="entry name" value="RRM_ESF1"/>
</dbReference>
<evidence type="ECO:0000256" key="4">
    <source>
        <dbReference type="ARBA" id="ARBA00023242"/>
    </source>
</evidence>
<dbReference type="EMBL" id="JRES01000104">
    <property type="protein sequence ID" value="KNC34100.1"/>
    <property type="molecule type" value="Genomic_DNA"/>
</dbReference>
<dbReference type="InterPro" id="IPR012580">
    <property type="entry name" value="NUC153"/>
</dbReference>
<feature type="region of interest" description="Disordered" evidence="5">
    <location>
        <begin position="454"/>
        <end position="716"/>
    </location>
</feature>
<accession>A0A0L0CP40</accession>
<feature type="compositionally biased region" description="Acidic residues" evidence="5">
    <location>
        <begin position="601"/>
        <end position="619"/>
    </location>
</feature>
<keyword evidence="9" id="KW-1185">Reference proteome</keyword>
<feature type="compositionally biased region" description="Basic residues" evidence="5">
    <location>
        <begin position="690"/>
        <end position="702"/>
    </location>
</feature>
<feature type="compositionally biased region" description="Basic residues" evidence="5">
    <location>
        <begin position="633"/>
        <end position="643"/>
    </location>
</feature>
<evidence type="ECO:0000256" key="1">
    <source>
        <dbReference type="ARBA" id="ARBA00004604"/>
    </source>
</evidence>
<feature type="region of interest" description="Disordered" evidence="5">
    <location>
        <begin position="751"/>
        <end position="809"/>
    </location>
</feature>
<dbReference type="OMA" id="YEMEMSW"/>
<comment type="similarity">
    <text evidence="2">Belongs to the ESF1 family.</text>
</comment>
<protein>
    <submittedName>
        <fullName evidence="8">Uncharacterized protein</fullName>
    </submittedName>
</protein>
<feature type="compositionally biased region" description="Acidic residues" evidence="5">
    <location>
        <begin position="101"/>
        <end position="134"/>
    </location>
</feature>
<dbReference type="GO" id="GO:0005730">
    <property type="term" value="C:nucleolus"/>
    <property type="evidence" value="ECO:0007669"/>
    <property type="project" value="UniProtKB-SubCell"/>
</dbReference>
<feature type="region of interest" description="Disordered" evidence="5">
    <location>
        <begin position="383"/>
        <end position="408"/>
    </location>
</feature>
<dbReference type="GO" id="GO:0003723">
    <property type="term" value="F:RNA binding"/>
    <property type="evidence" value="ECO:0007669"/>
    <property type="project" value="TreeGrafter"/>
</dbReference>
<feature type="domain" description="ESF1 RRM" evidence="7">
    <location>
        <begin position="223"/>
        <end position="396"/>
    </location>
</feature>
<evidence type="ECO:0000256" key="5">
    <source>
        <dbReference type="SAM" id="MobiDB-lite"/>
    </source>
</evidence>
<feature type="region of interest" description="Disordered" evidence="5">
    <location>
        <begin position="270"/>
        <end position="329"/>
    </location>
</feature>
<dbReference type="GO" id="GO:0006364">
    <property type="term" value="P:rRNA processing"/>
    <property type="evidence" value="ECO:0007669"/>
    <property type="project" value="InterPro"/>
</dbReference>
<feature type="compositionally biased region" description="Basic and acidic residues" evidence="5">
    <location>
        <begin position="1"/>
        <end position="19"/>
    </location>
</feature>
<comment type="caution">
    <text evidence="8">The sequence shown here is derived from an EMBL/GenBank/DDBJ whole genome shotgun (WGS) entry which is preliminary data.</text>
</comment>
<comment type="subcellular location">
    <subcellularLocation>
        <location evidence="1">Nucleus</location>
        <location evidence="1">Nucleolus</location>
    </subcellularLocation>
</comment>
<feature type="compositionally biased region" description="Acidic residues" evidence="5">
    <location>
        <begin position="190"/>
        <end position="202"/>
    </location>
</feature>
<feature type="compositionally biased region" description="Basic and acidic residues" evidence="5">
    <location>
        <begin position="549"/>
        <end position="563"/>
    </location>
</feature>
<feature type="compositionally biased region" description="Basic and acidic residues" evidence="5">
    <location>
        <begin position="135"/>
        <end position="155"/>
    </location>
</feature>
<feature type="compositionally biased region" description="Basic and acidic residues" evidence="5">
    <location>
        <begin position="670"/>
        <end position="689"/>
    </location>
</feature>
<reference evidence="8 9" key="1">
    <citation type="journal article" date="2015" name="Nat. Commun.">
        <title>Lucilia cuprina genome unlocks parasitic fly biology to underpin future interventions.</title>
        <authorList>
            <person name="Anstead C.A."/>
            <person name="Korhonen P.K."/>
            <person name="Young N.D."/>
            <person name="Hall R.S."/>
            <person name="Jex A.R."/>
            <person name="Murali S.C."/>
            <person name="Hughes D.S."/>
            <person name="Lee S.F."/>
            <person name="Perry T."/>
            <person name="Stroehlein A.J."/>
            <person name="Ansell B.R."/>
            <person name="Breugelmans B."/>
            <person name="Hofmann A."/>
            <person name="Qu J."/>
            <person name="Dugan S."/>
            <person name="Lee S.L."/>
            <person name="Chao H."/>
            <person name="Dinh H."/>
            <person name="Han Y."/>
            <person name="Doddapaneni H.V."/>
            <person name="Worley K.C."/>
            <person name="Muzny D.M."/>
            <person name="Ioannidis P."/>
            <person name="Waterhouse R.M."/>
            <person name="Zdobnov E.M."/>
            <person name="James P.J."/>
            <person name="Bagnall N.H."/>
            <person name="Kotze A.C."/>
            <person name="Gibbs R.A."/>
            <person name="Richards S."/>
            <person name="Batterham P."/>
            <person name="Gasser R.B."/>
        </authorList>
    </citation>
    <scope>NUCLEOTIDE SEQUENCE [LARGE SCALE GENOMIC DNA]</scope>
    <source>
        <strain evidence="8 9">LS</strain>
        <tissue evidence="8">Full body</tissue>
    </source>
</reference>
<feature type="compositionally biased region" description="Basic and acidic residues" evidence="5">
    <location>
        <begin position="89"/>
        <end position="98"/>
    </location>
</feature>
<dbReference type="Proteomes" id="UP000037069">
    <property type="component" value="Unassembled WGS sequence"/>
</dbReference>
<dbReference type="PANTHER" id="PTHR12202:SF0">
    <property type="entry name" value="ESF1 HOMOLOG"/>
    <property type="match status" value="1"/>
</dbReference>
<keyword evidence="4" id="KW-0539">Nucleus</keyword>
<dbReference type="OrthoDB" id="431825at2759"/>
<feature type="region of interest" description="Disordered" evidence="5">
    <location>
        <begin position="83"/>
        <end position="202"/>
    </location>
</feature>
<gene>
    <name evidence="8" type="ORF">FF38_06464</name>
</gene>
<evidence type="ECO:0000256" key="2">
    <source>
        <dbReference type="ARBA" id="ARBA00009087"/>
    </source>
</evidence>
<dbReference type="Pfam" id="PF25121">
    <property type="entry name" value="RRM_ESF1"/>
    <property type="match status" value="1"/>
</dbReference>
<feature type="compositionally biased region" description="Acidic residues" evidence="5">
    <location>
        <begin position="459"/>
        <end position="475"/>
    </location>
</feature>
<feature type="compositionally biased region" description="Basic and acidic residues" evidence="5">
    <location>
        <begin position="522"/>
        <end position="537"/>
    </location>
</feature>
<keyword evidence="3" id="KW-0175">Coiled coil</keyword>
<dbReference type="STRING" id="7375.A0A0L0CP40"/>
<feature type="compositionally biased region" description="Basic and acidic residues" evidence="5">
    <location>
        <begin position="162"/>
        <end position="172"/>
    </location>
</feature>
<feature type="domain" description="NUC153" evidence="6">
    <location>
        <begin position="722"/>
        <end position="750"/>
    </location>
</feature>
<dbReference type="AlphaFoldDB" id="A0A0L0CP40"/>
<dbReference type="Pfam" id="PF08159">
    <property type="entry name" value="NUC153"/>
    <property type="match status" value="1"/>
</dbReference>
<name>A0A0L0CP40_LUCCU</name>
<feature type="compositionally biased region" description="Basic and acidic residues" evidence="5">
    <location>
        <begin position="476"/>
        <end position="497"/>
    </location>
</feature>
<dbReference type="InterPro" id="IPR039754">
    <property type="entry name" value="Esf1"/>
</dbReference>
<proteinExistence type="inferred from homology"/>
<evidence type="ECO:0000259" key="6">
    <source>
        <dbReference type="Pfam" id="PF08159"/>
    </source>
</evidence>
<organism evidence="8 9">
    <name type="scientific">Lucilia cuprina</name>
    <name type="common">Green bottle fly</name>
    <name type="synonym">Australian sheep blowfly</name>
    <dbReference type="NCBI Taxonomy" id="7375"/>
    <lineage>
        <taxon>Eukaryota</taxon>
        <taxon>Metazoa</taxon>
        <taxon>Ecdysozoa</taxon>
        <taxon>Arthropoda</taxon>
        <taxon>Hexapoda</taxon>
        <taxon>Insecta</taxon>
        <taxon>Pterygota</taxon>
        <taxon>Neoptera</taxon>
        <taxon>Endopterygota</taxon>
        <taxon>Diptera</taxon>
        <taxon>Brachycera</taxon>
        <taxon>Muscomorpha</taxon>
        <taxon>Oestroidea</taxon>
        <taxon>Calliphoridae</taxon>
        <taxon>Luciliinae</taxon>
        <taxon>Lucilia</taxon>
    </lineage>
</organism>
<evidence type="ECO:0000259" key="7">
    <source>
        <dbReference type="Pfam" id="PF25121"/>
    </source>
</evidence>
<evidence type="ECO:0000256" key="3">
    <source>
        <dbReference type="ARBA" id="ARBA00023054"/>
    </source>
</evidence>
<feature type="compositionally biased region" description="Polar residues" evidence="5">
    <location>
        <begin position="768"/>
        <end position="779"/>
    </location>
</feature>
<feature type="compositionally biased region" description="Acidic residues" evidence="5">
    <location>
        <begin position="303"/>
        <end position="326"/>
    </location>
</feature>
<evidence type="ECO:0000313" key="9">
    <source>
        <dbReference type="Proteomes" id="UP000037069"/>
    </source>
</evidence>
<feature type="compositionally biased region" description="Basic and acidic residues" evidence="5">
    <location>
        <begin position="703"/>
        <end position="713"/>
    </location>
</feature>
<feature type="region of interest" description="Disordered" evidence="5">
    <location>
        <begin position="1"/>
        <end position="35"/>
    </location>
</feature>
<sequence>MAKDKVLKKEKQKAAKKAPENGVSKPTTNSGIWQDERFQHLVSDPRFKSLPKQQRKVKIDKRFQGMFTNDKFKVKYTVDKYGRRVNKSNAEDLKKYYELDSSAEESDEEAEKPEKESEEENSQADSSDEEEELAEREKEEKAITQKDSDADKNDALESDGEEVPKTLRERLLDPNIDYARGEGRLVTDSSSDDESSEDEDPEMYIDHVWGELANDAESTEESTRRLAVCNMDWDRVRAVDLMVLFSSFLPPGGSVLSVKIYPSEFGKERLKEEELHGPPELVGLSKEANKQQKGSSSKKAEDDSSDDDSEEEDELVQEQDSDAGEGDDYHMEKLRQYQLNRLRYYYAVVECDSIATADKIYQECDGIEYESSATKVDLRYIPDDTSFDDDEPSDVCNELPDANSYQPRQFTTTALQQAKVDLTWDETAVDRKELGDKLSAGKLDGISDKDLRKIVAYSSEEEQDEEDSEEEEQESENEKEIKDDSNKSQENKEDKKTKEKSKKKSNKKEEVINKYKALLAEINEKEEKEKQKKKYEMEFSWEVNNDKTNPFKDDEAAEEETKKAQKNLTPIEKVLQKRNEKNKKRKEERRKKKLQSTGQDSESELDSIPDNIDMDDPYFAEEFANGDFIDPKTKRKEKQKKQQQLKAEQEQEDEKQAKELELLLDDNNEEDGKQHFSLDKILKSEQDTKSKKKRRKQLKKSKTAIEESQKPVEDNFQLNLDDQRFKAVFTSHEFNIDPTDSHFKKTKAMEQLIHEKLKRRHGDEKTENQTQNDNESVESASKKPKKHTETSMLVKSLKRKIQMKQQQGK</sequence>
<feature type="compositionally biased region" description="Basic residues" evidence="5">
    <location>
        <begin position="580"/>
        <end position="594"/>
    </location>
</feature>
<dbReference type="PANTHER" id="PTHR12202">
    <property type="entry name" value="ESF1 HOMOLOG"/>
    <property type="match status" value="1"/>
</dbReference>
<evidence type="ECO:0000313" key="8">
    <source>
        <dbReference type="EMBL" id="KNC34100.1"/>
    </source>
</evidence>